<comment type="caution">
    <text evidence="7">The sequence shown here is derived from an EMBL/GenBank/DDBJ whole genome shotgun (WGS) entry which is preliminary data.</text>
</comment>
<dbReference type="EMBL" id="JAIFTH010000835">
    <property type="protein sequence ID" value="KAG9508904.1"/>
    <property type="molecule type" value="Genomic_DNA"/>
</dbReference>
<reference evidence="7 8" key="1">
    <citation type="submission" date="2020-10" db="EMBL/GenBank/DDBJ databases">
        <authorList>
            <person name="Klimov P.B."/>
            <person name="Dyachkov S.M."/>
            <person name="Chetverikov P.E."/>
        </authorList>
    </citation>
    <scope>NUCLEOTIDE SEQUENCE [LARGE SCALE GENOMIC DNA]</scope>
    <source>
        <strain evidence="7">BMOC 18-1129-001#AD2665</strain>
        <tissue evidence="7">Entire mites</tissue>
    </source>
</reference>
<dbReference type="InterPro" id="IPR017452">
    <property type="entry name" value="GPCR_Rhodpsn_7TM"/>
</dbReference>
<sequence length="245" mass="27565">SFALPFSSYNLAFAIARRSLCGARRNNTHEQCCSLWPIANVLIPLIFSFASVGVDLSSSVHKSDWLKFSTPLFEKNGDNLYIKPVDGPYLVLLVSNTSASSNCIDWNTRPDFYLFITKKLILLTLPLCTMVYSCYRTFKTCRRLSETPIVIESELNSLPPMNSSISRVYNNSHQLAAILRQKRLLICLLINTILFAVCYVPIAVIEIATSMSLVSVNPKRAILIFTLVSSFVCAINPWIFMFIKS</sequence>
<organism evidence="7 8">
    <name type="scientific">Fragariocoptes setiger</name>
    <dbReference type="NCBI Taxonomy" id="1670756"/>
    <lineage>
        <taxon>Eukaryota</taxon>
        <taxon>Metazoa</taxon>
        <taxon>Ecdysozoa</taxon>
        <taxon>Arthropoda</taxon>
        <taxon>Chelicerata</taxon>
        <taxon>Arachnida</taxon>
        <taxon>Acari</taxon>
        <taxon>Acariformes</taxon>
        <taxon>Trombidiformes</taxon>
        <taxon>Prostigmata</taxon>
        <taxon>Eupodina</taxon>
        <taxon>Eriophyoidea</taxon>
        <taxon>Phytoptidae</taxon>
        <taxon>Fragariocoptes</taxon>
    </lineage>
</organism>
<dbReference type="Proteomes" id="UP000825002">
    <property type="component" value="Unassembled WGS sequence"/>
</dbReference>
<feature type="non-terminal residue" evidence="7">
    <location>
        <position position="1"/>
    </location>
</feature>
<dbReference type="CDD" id="cd00637">
    <property type="entry name" value="7tm_classA_rhodopsin-like"/>
    <property type="match status" value="1"/>
</dbReference>
<comment type="subcellular location">
    <subcellularLocation>
        <location evidence="1">Membrane</location>
    </subcellularLocation>
</comment>
<keyword evidence="4 5" id="KW-0472">Membrane</keyword>
<feature type="transmembrane region" description="Helical" evidence="5">
    <location>
        <begin position="112"/>
        <end position="135"/>
    </location>
</feature>
<evidence type="ECO:0000259" key="6">
    <source>
        <dbReference type="PROSITE" id="PS50262"/>
    </source>
</evidence>
<keyword evidence="2 5" id="KW-0812">Transmembrane</keyword>
<keyword evidence="3 5" id="KW-1133">Transmembrane helix</keyword>
<dbReference type="PROSITE" id="PS50262">
    <property type="entry name" value="G_PROTEIN_RECEP_F1_2"/>
    <property type="match status" value="1"/>
</dbReference>
<feature type="domain" description="G-protein coupled receptors family 1 profile" evidence="6">
    <location>
        <begin position="103"/>
        <end position="240"/>
    </location>
</feature>
<evidence type="ECO:0000256" key="1">
    <source>
        <dbReference type="ARBA" id="ARBA00004370"/>
    </source>
</evidence>
<protein>
    <recommendedName>
        <fullName evidence="6">G-protein coupled receptors family 1 profile domain-containing protein</fullName>
    </recommendedName>
</protein>
<dbReference type="Gene3D" id="1.20.1070.10">
    <property type="entry name" value="Rhodopsin 7-helix transmembrane proteins"/>
    <property type="match status" value="1"/>
</dbReference>
<evidence type="ECO:0000256" key="5">
    <source>
        <dbReference type="SAM" id="Phobius"/>
    </source>
</evidence>
<feature type="transmembrane region" description="Helical" evidence="5">
    <location>
        <begin position="34"/>
        <end position="54"/>
    </location>
</feature>
<feature type="transmembrane region" description="Helical" evidence="5">
    <location>
        <begin position="221"/>
        <end position="243"/>
    </location>
</feature>
<proteinExistence type="predicted"/>
<name>A0ABQ7S657_9ACAR</name>
<evidence type="ECO:0000313" key="8">
    <source>
        <dbReference type="Proteomes" id="UP000825002"/>
    </source>
</evidence>
<keyword evidence="8" id="KW-1185">Reference proteome</keyword>
<evidence type="ECO:0000313" key="7">
    <source>
        <dbReference type="EMBL" id="KAG9508904.1"/>
    </source>
</evidence>
<feature type="transmembrane region" description="Helical" evidence="5">
    <location>
        <begin position="184"/>
        <end position="209"/>
    </location>
</feature>
<evidence type="ECO:0000256" key="3">
    <source>
        <dbReference type="ARBA" id="ARBA00022989"/>
    </source>
</evidence>
<accession>A0ABQ7S657</accession>
<evidence type="ECO:0000256" key="2">
    <source>
        <dbReference type="ARBA" id="ARBA00022692"/>
    </source>
</evidence>
<evidence type="ECO:0000256" key="4">
    <source>
        <dbReference type="ARBA" id="ARBA00023136"/>
    </source>
</evidence>
<gene>
    <name evidence="7" type="ORF">GZH46_02590</name>
</gene>
<dbReference type="SUPFAM" id="SSF81321">
    <property type="entry name" value="Family A G protein-coupled receptor-like"/>
    <property type="match status" value="1"/>
</dbReference>